<gene>
    <name evidence="2" type="ORF">G6F50_013003</name>
</gene>
<protein>
    <recommendedName>
        <fullName evidence="1">DUF11 domain-containing protein</fullName>
    </recommendedName>
</protein>
<accession>A0A9P6YQE6</accession>
<dbReference type="InterPro" id="IPR001434">
    <property type="entry name" value="OmcB-like_DUF11"/>
</dbReference>
<feature type="domain" description="DUF11" evidence="1">
    <location>
        <begin position="151"/>
        <end position="240"/>
    </location>
</feature>
<evidence type="ECO:0000259" key="1">
    <source>
        <dbReference type="Pfam" id="PF01345"/>
    </source>
</evidence>
<dbReference type="Gene3D" id="2.60.40.740">
    <property type="match status" value="1"/>
</dbReference>
<keyword evidence="3" id="KW-1185">Reference proteome</keyword>
<name>A0A9P6YQE6_9FUNG</name>
<evidence type="ECO:0000313" key="2">
    <source>
        <dbReference type="EMBL" id="KAG1554241.1"/>
    </source>
</evidence>
<dbReference type="Proteomes" id="UP000740926">
    <property type="component" value="Unassembled WGS sequence"/>
</dbReference>
<dbReference type="AlphaFoldDB" id="A0A9P6YQE6"/>
<feature type="domain" description="DUF11" evidence="1">
    <location>
        <begin position="25"/>
        <end position="124"/>
    </location>
</feature>
<dbReference type="Pfam" id="PF01345">
    <property type="entry name" value="DUF11"/>
    <property type="match status" value="2"/>
</dbReference>
<evidence type="ECO:0000313" key="3">
    <source>
        <dbReference type="Proteomes" id="UP000740926"/>
    </source>
</evidence>
<dbReference type="EMBL" id="JAANIU010004658">
    <property type="protein sequence ID" value="KAG1554241.1"/>
    <property type="molecule type" value="Genomic_DNA"/>
</dbReference>
<comment type="caution">
    <text evidence="2">The sequence shown here is derived from an EMBL/GenBank/DDBJ whole genome shotgun (WGS) entry which is preliminary data.</text>
</comment>
<reference evidence="2 3" key="1">
    <citation type="journal article" date="2020" name="Microb. Genom.">
        <title>Genetic diversity of clinical and environmental Mucorales isolates obtained from an investigation of mucormycosis cases among solid organ transplant recipients.</title>
        <authorList>
            <person name="Nguyen M.H."/>
            <person name="Kaul D."/>
            <person name="Muto C."/>
            <person name="Cheng S.J."/>
            <person name="Richter R.A."/>
            <person name="Bruno V.M."/>
            <person name="Liu G."/>
            <person name="Beyhan S."/>
            <person name="Sundermann A.J."/>
            <person name="Mounaud S."/>
            <person name="Pasculle A.W."/>
            <person name="Nierman W.C."/>
            <person name="Driscoll E."/>
            <person name="Cumbie R."/>
            <person name="Clancy C.J."/>
            <person name="Dupont C.L."/>
        </authorList>
    </citation>
    <scope>NUCLEOTIDE SEQUENCE [LARGE SCALE GENOMIC DNA]</scope>
    <source>
        <strain evidence="2 3">GL24</strain>
    </source>
</reference>
<sequence>MRRPAPVANCDTTTPVAAPGVSYAKSVSGTGPVSVGDRLTYTLTTVVTNSRTTDVVTLTDTLGTGLDFGAVTSAGAYSCNAANPLVCTLPAGTVPGSYSLTYTAVVNAQASGQVTNAVLGSGGDNPSCTANCDTTTPVTGSQIDYRKTSAAAGPVKVGDSIAYTLTAVVSHSRTTAVFTLTDTMGPGLDFGAVAGSQGFSCNAANPLVCTLPAGTAPGTYTVDYTAKVNAQAKGSVSNAVLGGGPGTTTCTSNCSTTTPVLAAVVTYRKQSFTVAPVGVGDAVDYSVEVTVANSQTTDTLVLTDTLGVGLDLQSVTQPGPFTCHASNPLVCSLPAGTAPGTYTLGYRALRR</sequence>
<organism evidence="2 3">
    <name type="scientific">Rhizopus delemar</name>
    <dbReference type="NCBI Taxonomy" id="936053"/>
    <lineage>
        <taxon>Eukaryota</taxon>
        <taxon>Fungi</taxon>
        <taxon>Fungi incertae sedis</taxon>
        <taxon>Mucoromycota</taxon>
        <taxon>Mucoromycotina</taxon>
        <taxon>Mucoromycetes</taxon>
        <taxon>Mucorales</taxon>
        <taxon>Mucorineae</taxon>
        <taxon>Rhizopodaceae</taxon>
        <taxon>Rhizopus</taxon>
    </lineage>
</organism>
<proteinExistence type="predicted"/>